<name>A0A7Y9DN74_9ACTN</name>
<keyword evidence="6" id="KW-1185">Reference proteome</keyword>
<evidence type="ECO:0000256" key="3">
    <source>
        <dbReference type="ARBA" id="ARBA00023315"/>
    </source>
</evidence>
<evidence type="ECO:0000259" key="4">
    <source>
        <dbReference type="PROSITE" id="PS51186"/>
    </source>
</evidence>
<dbReference type="PANTHER" id="PTHR10545">
    <property type="entry name" value="DIAMINE N-ACETYLTRANSFERASE"/>
    <property type="match status" value="1"/>
</dbReference>
<dbReference type="Gene3D" id="3.40.630.30">
    <property type="match status" value="1"/>
</dbReference>
<dbReference type="Proteomes" id="UP000521922">
    <property type="component" value="Unassembled WGS sequence"/>
</dbReference>
<dbReference type="RefSeq" id="WP_343078065.1">
    <property type="nucleotide sequence ID" value="NZ_BAAAGN010000016.1"/>
</dbReference>
<comment type="similarity">
    <text evidence="1">Belongs to the acetyltransferase family.</text>
</comment>
<evidence type="ECO:0000256" key="1">
    <source>
        <dbReference type="ARBA" id="ARBA00008694"/>
    </source>
</evidence>
<dbReference type="SUPFAM" id="SSF55729">
    <property type="entry name" value="Acyl-CoA N-acyltransferases (Nat)"/>
    <property type="match status" value="1"/>
</dbReference>
<keyword evidence="2 5" id="KW-0808">Transferase</keyword>
<gene>
    <name evidence="5" type="ORF">BJ968_003091</name>
</gene>
<dbReference type="PANTHER" id="PTHR10545:SF29">
    <property type="entry name" value="GH14572P-RELATED"/>
    <property type="match status" value="1"/>
</dbReference>
<keyword evidence="3" id="KW-0012">Acyltransferase</keyword>
<dbReference type="CDD" id="cd04301">
    <property type="entry name" value="NAT_SF"/>
    <property type="match status" value="1"/>
</dbReference>
<dbReference type="EMBL" id="JACCBB010000001">
    <property type="protein sequence ID" value="NYD23551.1"/>
    <property type="molecule type" value="Genomic_DNA"/>
</dbReference>
<dbReference type="AlphaFoldDB" id="A0A7Y9DN74"/>
<dbReference type="PROSITE" id="PS51186">
    <property type="entry name" value="GNAT"/>
    <property type="match status" value="1"/>
</dbReference>
<dbReference type="FunFam" id="3.40.630.30:FF:000064">
    <property type="entry name" value="GNAT family acetyltransferase"/>
    <property type="match status" value="1"/>
</dbReference>
<proteinExistence type="inferred from homology"/>
<comment type="caution">
    <text evidence="5">The sequence shown here is derived from an EMBL/GenBank/DDBJ whole genome shotgun (WGS) entry which is preliminary data.</text>
</comment>
<feature type="domain" description="N-acetyltransferase" evidence="4">
    <location>
        <begin position="8"/>
        <end position="166"/>
    </location>
</feature>
<evidence type="ECO:0000256" key="2">
    <source>
        <dbReference type="ARBA" id="ARBA00022679"/>
    </source>
</evidence>
<dbReference type="InterPro" id="IPR000182">
    <property type="entry name" value="GNAT_dom"/>
</dbReference>
<dbReference type="InterPro" id="IPR016181">
    <property type="entry name" value="Acyl_CoA_acyltransferase"/>
</dbReference>
<dbReference type="Pfam" id="PF00583">
    <property type="entry name" value="Acetyltransf_1"/>
    <property type="match status" value="1"/>
</dbReference>
<sequence length="170" mass="18735">MSSSTTTTVLRPATPEDAGAIVALVRELAEYEREPDAAQARAEDFARALQPGTGIGCVLAEVERDGRLEVAGMALWFTTFSTWLGRQGLWLEDLYVRPAHRRGGIGRALFGELGRLCAERGLGRLEFTVLDWNTSAHAFYRALGARPQEDWTTWRLDGDRLSELAPSSPS</sequence>
<dbReference type="InterPro" id="IPR051016">
    <property type="entry name" value="Diverse_Substrate_AcTransf"/>
</dbReference>
<dbReference type="GO" id="GO:0008080">
    <property type="term" value="F:N-acetyltransferase activity"/>
    <property type="evidence" value="ECO:0007669"/>
    <property type="project" value="UniProtKB-ARBA"/>
</dbReference>
<protein>
    <submittedName>
        <fullName evidence="5">GNAT superfamily N-acetyltransferase</fullName>
    </submittedName>
</protein>
<organism evidence="5 6">
    <name type="scientific">Kineococcus aurantiacus</name>
    <dbReference type="NCBI Taxonomy" id="37633"/>
    <lineage>
        <taxon>Bacteria</taxon>
        <taxon>Bacillati</taxon>
        <taxon>Actinomycetota</taxon>
        <taxon>Actinomycetes</taxon>
        <taxon>Kineosporiales</taxon>
        <taxon>Kineosporiaceae</taxon>
        <taxon>Kineococcus</taxon>
    </lineage>
</organism>
<evidence type="ECO:0000313" key="6">
    <source>
        <dbReference type="Proteomes" id="UP000521922"/>
    </source>
</evidence>
<accession>A0A7Y9DN74</accession>
<evidence type="ECO:0000313" key="5">
    <source>
        <dbReference type="EMBL" id="NYD23551.1"/>
    </source>
</evidence>
<reference evidence="5 6" key="1">
    <citation type="submission" date="2020-07" db="EMBL/GenBank/DDBJ databases">
        <title>Sequencing the genomes of 1000 actinobacteria strains.</title>
        <authorList>
            <person name="Klenk H.-P."/>
        </authorList>
    </citation>
    <scope>NUCLEOTIDE SEQUENCE [LARGE SCALE GENOMIC DNA]</scope>
    <source>
        <strain evidence="5 6">DSM 7487</strain>
    </source>
</reference>